<accession>A0A6J5NSS9</accession>
<comment type="similarity">
    <text evidence="2">Belongs to the cytidine and deoxycytidylate deaminase family.</text>
</comment>
<dbReference type="InterPro" id="IPR035105">
    <property type="entry name" value="Deoxycytidylate_deaminase_dom"/>
</dbReference>
<evidence type="ECO:0000256" key="2">
    <source>
        <dbReference type="ARBA" id="ARBA00006576"/>
    </source>
</evidence>
<reference evidence="9" key="1">
    <citation type="submission" date="2020-04" db="EMBL/GenBank/DDBJ databases">
        <authorList>
            <person name="Chiriac C."/>
            <person name="Salcher M."/>
            <person name="Ghai R."/>
            <person name="Kavagutti S V."/>
        </authorList>
    </citation>
    <scope>NUCLEOTIDE SEQUENCE</scope>
</reference>
<feature type="active site" description="Proton donor" evidence="6">
    <location>
        <position position="62"/>
    </location>
</feature>
<evidence type="ECO:0000256" key="6">
    <source>
        <dbReference type="PIRSR" id="PIRSR006019-1"/>
    </source>
</evidence>
<dbReference type="CDD" id="cd01286">
    <property type="entry name" value="deoxycytidylate_deaminase"/>
    <property type="match status" value="1"/>
</dbReference>
<dbReference type="GO" id="GO:0006220">
    <property type="term" value="P:pyrimidine nucleotide metabolic process"/>
    <property type="evidence" value="ECO:0007669"/>
    <property type="project" value="InterPro"/>
</dbReference>
<proteinExistence type="inferred from homology"/>
<dbReference type="InterPro" id="IPR016473">
    <property type="entry name" value="dCMP_deaminase"/>
</dbReference>
<evidence type="ECO:0000256" key="3">
    <source>
        <dbReference type="ARBA" id="ARBA00022723"/>
    </source>
</evidence>
<dbReference type="PIRSF" id="PIRSF006019">
    <property type="entry name" value="dCMP_deaminase"/>
    <property type="match status" value="1"/>
</dbReference>
<keyword evidence="5 7" id="KW-0862">Zinc</keyword>
<feature type="binding site" evidence="7">
    <location>
        <position position="60"/>
    </location>
    <ligand>
        <name>Zn(2+)</name>
        <dbReference type="ChEBI" id="CHEBI:29105"/>
        <note>catalytic</note>
    </ligand>
</feature>
<evidence type="ECO:0000256" key="4">
    <source>
        <dbReference type="ARBA" id="ARBA00022801"/>
    </source>
</evidence>
<dbReference type="EMBL" id="LR796696">
    <property type="protein sequence ID" value="CAB4160158.1"/>
    <property type="molecule type" value="Genomic_DNA"/>
</dbReference>
<dbReference type="PANTHER" id="PTHR11086">
    <property type="entry name" value="DEOXYCYTIDYLATE DEAMINASE-RELATED"/>
    <property type="match status" value="1"/>
</dbReference>
<dbReference type="SUPFAM" id="SSF53927">
    <property type="entry name" value="Cytidine deaminase-like"/>
    <property type="match status" value="1"/>
</dbReference>
<dbReference type="InterPro" id="IPR015517">
    <property type="entry name" value="dCMP_deaminase-rel"/>
</dbReference>
<feature type="domain" description="CMP/dCMP-type deaminase" evidence="8">
    <location>
        <begin position="1"/>
        <end position="119"/>
    </location>
</feature>
<dbReference type="PROSITE" id="PS00903">
    <property type="entry name" value="CYT_DCMP_DEAMINASES_1"/>
    <property type="match status" value="1"/>
</dbReference>
<feature type="binding site" evidence="7">
    <location>
        <position position="91"/>
    </location>
    <ligand>
        <name>Zn(2+)</name>
        <dbReference type="ChEBI" id="CHEBI:29105"/>
        <note>catalytic</note>
    </ligand>
</feature>
<name>A0A6J5NSS9_9CAUD</name>
<organism evidence="9">
    <name type="scientific">uncultured Caudovirales phage</name>
    <dbReference type="NCBI Taxonomy" id="2100421"/>
    <lineage>
        <taxon>Viruses</taxon>
        <taxon>Duplodnaviria</taxon>
        <taxon>Heunggongvirae</taxon>
        <taxon>Uroviricota</taxon>
        <taxon>Caudoviricetes</taxon>
        <taxon>Peduoviridae</taxon>
        <taxon>Maltschvirus</taxon>
        <taxon>Maltschvirus maltsch</taxon>
    </lineage>
</organism>
<evidence type="ECO:0000256" key="5">
    <source>
        <dbReference type="ARBA" id="ARBA00022833"/>
    </source>
</evidence>
<dbReference type="Gene3D" id="3.40.140.10">
    <property type="entry name" value="Cytidine Deaminase, domain 2"/>
    <property type="match status" value="1"/>
</dbReference>
<evidence type="ECO:0000313" key="9">
    <source>
        <dbReference type="EMBL" id="CAB4160158.1"/>
    </source>
</evidence>
<dbReference type="Pfam" id="PF00383">
    <property type="entry name" value="dCMP_cyt_deam_1"/>
    <property type="match status" value="1"/>
</dbReference>
<feature type="binding site" evidence="7">
    <location>
        <position position="88"/>
    </location>
    <ligand>
        <name>Zn(2+)</name>
        <dbReference type="ChEBI" id="CHEBI:29105"/>
        <note>catalytic</note>
    </ligand>
</feature>
<evidence type="ECO:0000256" key="1">
    <source>
        <dbReference type="ARBA" id="ARBA00001947"/>
    </source>
</evidence>
<dbReference type="InterPro" id="IPR016193">
    <property type="entry name" value="Cytidine_deaminase-like"/>
</dbReference>
<sequence>MQLTEHVSTRSTCDRKNVGCVIVRDNNILATGYNGSLTKDDHCDDAGHLIVDNHCIRTVHAERNAVFQAAKNGVSLKDSTVYVNVEPCWECFKSLVSSGATTIYYKSDYPNLNNVYIKEYLTKNKNITFNKIGD</sequence>
<evidence type="ECO:0000259" key="8">
    <source>
        <dbReference type="PROSITE" id="PS51747"/>
    </source>
</evidence>
<dbReference type="InterPro" id="IPR016192">
    <property type="entry name" value="APOBEC/CMP_deaminase_Zn-bd"/>
</dbReference>
<gene>
    <name evidence="9" type="ORF">UFOVP724_94</name>
</gene>
<dbReference type="GO" id="GO:0004132">
    <property type="term" value="F:dCMP deaminase activity"/>
    <property type="evidence" value="ECO:0007669"/>
    <property type="project" value="InterPro"/>
</dbReference>
<protein>
    <submittedName>
        <fullName evidence="9">ComEB Deoxycytidylate deaminase</fullName>
    </submittedName>
</protein>
<dbReference type="InterPro" id="IPR002125">
    <property type="entry name" value="CMP_dCMP_dom"/>
</dbReference>
<dbReference type="PANTHER" id="PTHR11086:SF18">
    <property type="entry name" value="DEOXYCYTIDYLATE DEAMINASE"/>
    <property type="match status" value="1"/>
</dbReference>
<keyword evidence="4" id="KW-0378">Hydrolase</keyword>
<dbReference type="PROSITE" id="PS51747">
    <property type="entry name" value="CYT_DCMP_DEAMINASES_2"/>
    <property type="match status" value="1"/>
</dbReference>
<dbReference type="GO" id="GO:0008270">
    <property type="term" value="F:zinc ion binding"/>
    <property type="evidence" value="ECO:0007669"/>
    <property type="project" value="InterPro"/>
</dbReference>
<evidence type="ECO:0000256" key="7">
    <source>
        <dbReference type="PIRSR" id="PIRSR006019-2"/>
    </source>
</evidence>
<comment type="cofactor">
    <cofactor evidence="1 7">
        <name>Zn(2+)</name>
        <dbReference type="ChEBI" id="CHEBI:29105"/>
    </cofactor>
</comment>
<keyword evidence="3 7" id="KW-0479">Metal-binding</keyword>